<protein>
    <submittedName>
        <fullName evidence="2">Uncharacterized protein</fullName>
    </submittedName>
</protein>
<dbReference type="EMBL" id="QLLG01000268">
    <property type="protein sequence ID" value="RMX65075.1"/>
    <property type="molecule type" value="Genomic_DNA"/>
</dbReference>
<comment type="caution">
    <text evidence="2">The sequence shown here is derived from an EMBL/GenBank/DDBJ whole genome shotgun (WGS) entry which is preliminary data.</text>
</comment>
<dbReference type="OrthoDB" id="107715at2759"/>
<proteinExistence type="predicted"/>
<dbReference type="AlphaFoldDB" id="A0A3M6VDH3"/>
<keyword evidence="1" id="KW-0812">Transmembrane</keyword>
<evidence type="ECO:0000313" key="3">
    <source>
        <dbReference type="EMBL" id="RQM13678.1"/>
    </source>
</evidence>
<dbReference type="Proteomes" id="UP000286097">
    <property type="component" value="Unassembled WGS sequence"/>
</dbReference>
<gene>
    <name evidence="3" type="ORF">DD237_003202</name>
    <name evidence="2" type="ORF">DD238_002187</name>
</gene>
<feature type="transmembrane region" description="Helical" evidence="1">
    <location>
        <begin position="277"/>
        <end position="298"/>
    </location>
</feature>
<accession>A0A3M6VDH3</accession>
<dbReference type="EMBL" id="QKXF01000242">
    <property type="protein sequence ID" value="RQM13678.1"/>
    <property type="molecule type" value="Genomic_DNA"/>
</dbReference>
<keyword evidence="4" id="KW-1185">Reference proteome</keyword>
<reference evidence="4 5" key="1">
    <citation type="submission" date="2018-06" db="EMBL/GenBank/DDBJ databases">
        <title>Comparative genomics of downy mildews reveals potential adaptations to biotrophy.</title>
        <authorList>
            <person name="Fletcher K."/>
            <person name="Klosterman S.J."/>
            <person name="Derevnina L."/>
            <person name="Martin F."/>
            <person name="Koike S."/>
            <person name="Reyes Chin-Wo S."/>
            <person name="Mou B."/>
            <person name="Michelmore R."/>
        </authorList>
    </citation>
    <scope>NUCLEOTIDE SEQUENCE [LARGE SCALE GENOMIC DNA]</scope>
    <source>
        <strain evidence="3 5">R13</strain>
        <strain evidence="2 4">R14</strain>
    </source>
</reference>
<dbReference type="VEuPathDB" id="FungiDB:DD237_003202"/>
<feature type="transmembrane region" description="Helical" evidence="1">
    <location>
        <begin position="54"/>
        <end position="73"/>
    </location>
</feature>
<sequence length="360" mass="41049">MTRLGLSDSMRSTASLEDTASLPTAMQYQVPHRRHAVENVATFSRQKTKLKPTVFFNPLRVFVGSIIAVVLLSTGARVLSPSLHAWSSSSSKVEEKFEQLEKSLSLLYRDTARLKTTADKFLQQCKETHVAVSTRKEMLQNAAIRRFDGQVKMQTEEHAQVTKEVLQYFAEQKQKIQETKERLIKMNISLPVEIAMRPLHMAWQEEQKMIKDSGELLEREDTRAHGLSDAMKGLVLFAETNQLQDKNDYQRFSVESISVPTAGHLESNNQQSTVGSLAWHGSIFFYVCVVCASAVYLWNAILDTRKKELLEDKWSWSPIPKAVIRLKRLLGSLVVIEDLRTPRNEDVSHKLLEHIKPIEC</sequence>
<name>A0A3M6VDH3_9STRA</name>
<organism evidence="2 4">
    <name type="scientific">Peronospora effusa</name>
    <dbReference type="NCBI Taxonomy" id="542832"/>
    <lineage>
        <taxon>Eukaryota</taxon>
        <taxon>Sar</taxon>
        <taxon>Stramenopiles</taxon>
        <taxon>Oomycota</taxon>
        <taxon>Peronosporomycetes</taxon>
        <taxon>Peronosporales</taxon>
        <taxon>Peronosporaceae</taxon>
        <taxon>Peronospora</taxon>
    </lineage>
</organism>
<evidence type="ECO:0000313" key="2">
    <source>
        <dbReference type="EMBL" id="RMX65075.1"/>
    </source>
</evidence>
<evidence type="ECO:0000313" key="5">
    <source>
        <dbReference type="Proteomes" id="UP000286097"/>
    </source>
</evidence>
<evidence type="ECO:0000313" key="4">
    <source>
        <dbReference type="Proteomes" id="UP000282087"/>
    </source>
</evidence>
<evidence type="ECO:0000256" key="1">
    <source>
        <dbReference type="SAM" id="Phobius"/>
    </source>
</evidence>
<dbReference type="Proteomes" id="UP000282087">
    <property type="component" value="Unassembled WGS sequence"/>
</dbReference>
<keyword evidence="1" id="KW-0472">Membrane</keyword>
<keyword evidence="1" id="KW-1133">Transmembrane helix</keyword>